<feature type="transmembrane region" description="Helical" evidence="1">
    <location>
        <begin position="197"/>
        <end position="215"/>
    </location>
</feature>
<keyword evidence="1" id="KW-0812">Transmembrane</keyword>
<dbReference type="RefSeq" id="WP_344161701.1">
    <property type="nucleotide sequence ID" value="NZ_BAAABV010000021.1"/>
</dbReference>
<evidence type="ECO:0000256" key="1">
    <source>
        <dbReference type="SAM" id="Phobius"/>
    </source>
</evidence>
<reference evidence="3 4" key="1">
    <citation type="journal article" date="2019" name="Int. J. Syst. Evol. Microbiol.">
        <title>The Global Catalogue of Microorganisms (GCM) 10K type strain sequencing project: providing services to taxonomists for standard genome sequencing and annotation.</title>
        <authorList>
            <consortium name="The Broad Institute Genomics Platform"/>
            <consortium name="The Broad Institute Genome Sequencing Center for Infectious Disease"/>
            <person name="Wu L."/>
            <person name="Ma J."/>
        </authorList>
    </citation>
    <scope>NUCLEOTIDE SEQUENCE [LARGE SCALE GENOMIC DNA]</scope>
    <source>
        <strain evidence="3 4">JCM 4505</strain>
    </source>
</reference>
<accession>A0ABN0VGF2</accession>
<keyword evidence="1" id="KW-0472">Membrane</keyword>
<dbReference type="InterPro" id="IPR055648">
    <property type="entry name" value="DUF7224"/>
</dbReference>
<feature type="transmembrane region" description="Helical" evidence="1">
    <location>
        <begin position="122"/>
        <end position="142"/>
    </location>
</feature>
<keyword evidence="4" id="KW-1185">Reference proteome</keyword>
<feature type="domain" description="DUF7224" evidence="2">
    <location>
        <begin position="267"/>
        <end position="409"/>
    </location>
</feature>
<feature type="transmembrane region" description="Helical" evidence="1">
    <location>
        <begin position="149"/>
        <end position="167"/>
    </location>
</feature>
<sequence length="422" mass="43206">MKPWTLLRSSSAPVLLPVLLCLGFLVIHANLRPDVLKGYGPAVFGQAAYALPFVIAACAGSAAWEGARLRRGGVFDQAPVRGRLGIVIPVLVPVWLMGVSGLLSALAFAAVATGTAPAPSHLGMLGAEGLLAAAATLTGYLAGRILPGIAAGPVALTAGFCLAAFPVSMDSAWPRQLVAGEFSMCCSTASVIDPRALWAPLIFAGGLCAAALLLVHRPTPRNGAVALLLAAAGATAALPSARGLGYGSVTARADAELVCDTAGRPRVCLWPEVAADGQVVAQTRTFAARLEQAGVPMPASLTGARTRTLGPGEARLGLTGHLRGAEDVAGSLTSALLPPNGVPACARTTGQYRASAPLAAWLTAVALQSPPRPGRLSPDDTVLVQQVLRAPREQQLAWFEYNRQALTTCDRPALLTLPGGRG</sequence>
<dbReference type="Pfam" id="PF23866">
    <property type="entry name" value="DUF7224"/>
    <property type="match status" value="1"/>
</dbReference>
<evidence type="ECO:0000313" key="4">
    <source>
        <dbReference type="Proteomes" id="UP001501867"/>
    </source>
</evidence>
<feature type="transmembrane region" description="Helical" evidence="1">
    <location>
        <begin position="43"/>
        <end position="64"/>
    </location>
</feature>
<feature type="transmembrane region" description="Helical" evidence="1">
    <location>
        <begin position="84"/>
        <end position="110"/>
    </location>
</feature>
<evidence type="ECO:0000259" key="2">
    <source>
        <dbReference type="Pfam" id="PF23866"/>
    </source>
</evidence>
<gene>
    <name evidence="3" type="ORF">GCM10010302_42160</name>
</gene>
<name>A0ABN0VGF2_9ACTN</name>
<protein>
    <recommendedName>
        <fullName evidence="2">DUF7224 domain-containing protein</fullName>
    </recommendedName>
</protein>
<keyword evidence="1" id="KW-1133">Transmembrane helix</keyword>
<feature type="transmembrane region" description="Helical" evidence="1">
    <location>
        <begin position="12"/>
        <end position="31"/>
    </location>
</feature>
<dbReference type="EMBL" id="BAAABV010000021">
    <property type="protein sequence ID" value="GAA0299179.1"/>
    <property type="molecule type" value="Genomic_DNA"/>
</dbReference>
<organism evidence="3 4">
    <name type="scientific">Streptomyces polychromogenes</name>
    <dbReference type="NCBI Taxonomy" id="67342"/>
    <lineage>
        <taxon>Bacteria</taxon>
        <taxon>Bacillati</taxon>
        <taxon>Actinomycetota</taxon>
        <taxon>Actinomycetes</taxon>
        <taxon>Kitasatosporales</taxon>
        <taxon>Streptomycetaceae</taxon>
        <taxon>Streptomyces</taxon>
    </lineage>
</organism>
<dbReference type="Proteomes" id="UP001501867">
    <property type="component" value="Unassembled WGS sequence"/>
</dbReference>
<evidence type="ECO:0000313" key="3">
    <source>
        <dbReference type="EMBL" id="GAA0299179.1"/>
    </source>
</evidence>
<proteinExistence type="predicted"/>
<comment type="caution">
    <text evidence="3">The sequence shown here is derived from an EMBL/GenBank/DDBJ whole genome shotgun (WGS) entry which is preliminary data.</text>
</comment>
<feature type="transmembrane region" description="Helical" evidence="1">
    <location>
        <begin position="222"/>
        <end position="241"/>
    </location>
</feature>